<keyword evidence="1" id="KW-1133">Transmembrane helix</keyword>
<dbReference type="Proteomes" id="UP001500893">
    <property type="component" value="Unassembled WGS sequence"/>
</dbReference>
<keyword evidence="1" id="KW-0472">Membrane</keyword>
<gene>
    <name evidence="2" type="ORF">GCM10010521_45380</name>
</gene>
<dbReference type="EMBL" id="BAAAVM010000065">
    <property type="protein sequence ID" value="GAA3152570.1"/>
    <property type="molecule type" value="Genomic_DNA"/>
</dbReference>
<name>A0ABP6NLX3_9ACTN</name>
<evidence type="ECO:0000256" key="1">
    <source>
        <dbReference type="SAM" id="Phobius"/>
    </source>
</evidence>
<accession>A0ABP6NLX3</accession>
<feature type="transmembrane region" description="Helical" evidence="1">
    <location>
        <begin position="17"/>
        <end position="38"/>
    </location>
</feature>
<evidence type="ECO:0000313" key="3">
    <source>
        <dbReference type="Proteomes" id="UP001500893"/>
    </source>
</evidence>
<protein>
    <submittedName>
        <fullName evidence="2">Uncharacterized protein</fullName>
    </submittedName>
</protein>
<sequence>MGPGADRAPRRARPGGLISGFFTVTLTYGFVTYGFVAYDHVGFRHRSPDRPLPLFRVPLEFL</sequence>
<evidence type="ECO:0000313" key="2">
    <source>
        <dbReference type="EMBL" id="GAA3152570.1"/>
    </source>
</evidence>
<organism evidence="2 3">
    <name type="scientific">Streptomyces rameus</name>
    <dbReference type="NCBI Taxonomy" id="68261"/>
    <lineage>
        <taxon>Bacteria</taxon>
        <taxon>Bacillati</taxon>
        <taxon>Actinomycetota</taxon>
        <taxon>Actinomycetes</taxon>
        <taxon>Kitasatosporales</taxon>
        <taxon>Streptomycetaceae</taxon>
        <taxon>Streptomyces</taxon>
    </lineage>
</organism>
<comment type="caution">
    <text evidence="2">The sequence shown here is derived from an EMBL/GenBank/DDBJ whole genome shotgun (WGS) entry which is preliminary data.</text>
</comment>
<keyword evidence="1" id="KW-0812">Transmembrane</keyword>
<reference evidence="3" key="1">
    <citation type="journal article" date="2019" name="Int. J. Syst. Evol. Microbiol.">
        <title>The Global Catalogue of Microorganisms (GCM) 10K type strain sequencing project: providing services to taxonomists for standard genome sequencing and annotation.</title>
        <authorList>
            <consortium name="The Broad Institute Genomics Platform"/>
            <consortium name="The Broad Institute Genome Sequencing Center for Infectious Disease"/>
            <person name="Wu L."/>
            <person name="Ma J."/>
        </authorList>
    </citation>
    <scope>NUCLEOTIDE SEQUENCE [LARGE SCALE GENOMIC DNA]</scope>
    <source>
        <strain evidence="3">JCM 11574</strain>
    </source>
</reference>
<proteinExistence type="predicted"/>
<keyword evidence="3" id="KW-1185">Reference proteome</keyword>